<keyword evidence="5" id="KW-1185">Reference proteome</keyword>
<dbReference type="OrthoDB" id="1724124at2759"/>
<feature type="region of interest" description="Disordered" evidence="1">
    <location>
        <begin position="80"/>
        <end position="114"/>
    </location>
</feature>
<organism evidence="3 4">
    <name type="scientific">Ananas comosus</name>
    <name type="common">Pineapple</name>
    <name type="synonym">Ananas ananas</name>
    <dbReference type="NCBI Taxonomy" id="4615"/>
    <lineage>
        <taxon>Eukaryota</taxon>
        <taxon>Viridiplantae</taxon>
        <taxon>Streptophyta</taxon>
        <taxon>Embryophyta</taxon>
        <taxon>Tracheophyta</taxon>
        <taxon>Spermatophyta</taxon>
        <taxon>Magnoliopsida</taxon>
        <taxon>Liliopsida</taxon>
        <taxon>Poales</taxon>
        <taxon>Bromeliaceae</taxon>
        <taxon>Bromelioideae</taxon>
        <taxon>Ananas</taxon>
    </lineage>
</organism>
<sequence>MGWMGTLLELAKGKLLQFLYSIYLYLLKKAGEALTPEARAEADWAHLAYIGLAVFVVLRVLYSCCCCGGGTMKAPRRCGGGTMKAPGRRGKRISRAGFESNPSGYFKNLRSKKE</sequence>
<dbReference type="GeneID" id="109721761"/>
<reference evidence="6" key="2">
    <citation type="submission" date="2025-04" db="UniProtKB">
        <authorList>
            <consortium name="RefSeq"/>
        </authorList>
    </citation>
    <scope>IDENTIFICATION</scope>
    <source>
        <tissue evidence="6">Leaf</tissue>
    </source>
</reference>
<dbReference type="AlphaFoldDB" id="A0A199VA25"/>
<accession>A0A199VA25</accession>
<dbReference type="Proteomes" id="UP000092600">
    <property type="component" value="Unassembled WGS sequence"/>
</dbReference>
<evidence type="ECO:0000256" key="2">
    <source>
        <dbReference type="SAM" id="Phobius"/>
    </source>
</evidence>
<keyword evidence="2" id="KW-1133">Transmembrane helix</keyword>
<dbReference type="RefSeq" id="XP_020105123.1">
    <property type="nucleotide sequence ID" value="XM_020249534.1"/>
</dbReference>
<protein>
    <submittedName>
        <fullName evidence="6">Uncharacterized protein LOC109721761</fullName>
    </submittedName>
</protein>
<dbReference type="PANTHER" id="PTHR33333:SF46">
    <property type="entry name" value="LOW QUALITY PROTEIN: GLYCINE-RICH PROTEIN DOT1"/>
    <property type="match status" value="1"/>
</dbReference>
<evidence type="ECO:0000313" key="3">
    <source>
        <dbReference type="EMBL" id="OAY73640.1"/>
    </source>
</evidence>
<dbReference type="InterPro" id="IPR039926">
    <property type="entry name" value="Egg_app_1"/>
</dbReference>
<evidence type="ECO:0000313" key="4">
    <source>
        <dbReference type="Proteomes" id="UP000092600"/>
    </source>
</evidence>
<dbReference type="Proteomes" id="UP000515123">
    <property type="component" value="Linkage group 15"/>
</dbReference>
<dbReference type="PANTHER" id="PTHR33333">
    <property type="entry name" value="ERYTHROCYTE MEMBRANE PROTEIN 1-LIKE"/>
    <property type="match status" value="1"/>
</dbReference>
<keyword evidence="2" id="KW-0812">Transmembrane</keyword>
<proteinExistence type="predicted"/>
<name>A0A199VA25_ANACO</name>
<evidence type="ECO:0000313" key="6">
    <source>
        <dbReference type="RefSeq" id="XP_020105123.1"/>
    </source>
</evidence>
<feature type="transmembrane region" description="Helical" evidence="2">
    <location>
        <begin position="46"/>
        <end position="67"/>
    </location>
</feature>
<evidence type="ECO:0000313" key="5">
    <source>
        <dbReference type="Proteomes" id="UP000515123"/>
    </source>
</evidence>
<dbReference type="EMBL" id="LSRQ01002641">
    <property type="protein sequence ID" value="OAY73640.1"/>
    <property type="molecule type" value="Genomic_DNA"/>
</dbReference>
<evidence type="ECO:0000256" key="1">
    <source>
        <dbReference type="SAM" id="MobiDB-lite"/>
    </source>
</evidence>
<reference evidence="3 4" key="1">
    <citation type="journal article" date="2016" name="DNA Res.">
        <title>The draft genome of MD-2 pineapple using hybrid error correction of long reads.</title>
        <authorList>
            <person name="Redwan R.M."/>
            <person name="Saidin A."/>
            <person name="Kumar S.V."/>
        </authorList>
    </citation>
    <scope>NUCLEOTIDE SEQUENCE [LARGE SCALE GENOMIC DNA]</scope>
    <source>
        <strain evidence="4">cv. MD2</strain>
        <tissue evidence="3">Leaf</tissue>
    </source>
</reference>
<gene>
    <name evidence="6" type="primary">LOC109721761</name>
    <name evidence="3" type="ORF">ACMD2_21185</name>
</gene>
<keyword evidence="2" id="KW-0472">Membrane</keyword>